<dbReference type="InterPro" id="IPR002397">
    <property type="entry name" value="Cyt_P450_B"/>
</dbReference>
<evidence type="ECO:0000313" key="4">
    <source>
        <dbReference type="Proteomes" id="UP000194761"/>
    </source>
</evidence>
<comment type="caution">
    <text evidence="3">The sequence shown here is derived from an EMBL/GenBank/DDBJ whole genome shotgun (WGS) entry which is preliminary data.</text>
</comment>
<evidence type="ECO:0000256" key="1">
    <source>
        <dbReference type="ARBA" id="ARBA00010617"/>
    </source>
</evidence>
<keyword evidence="2" id="KW-0560">Oxidoreductase</keyword>
<protein>
    <recommendedName>
        <fullName evidence="5">Cytochrome P450</fullName>
    </recommendedName>
</protein>
<dbReference type="Pfam" id="PF00067">
    <property type="entry name" value="p450"/>
    <property type="match status" value="1"/>
</dbReference>
<keyword evidence="4" id="KW-1185">Reference proteome</keyword>
<keyword evidence="2" id="KW-0408">Iron</keyword>
<dbReference type="PRINTS" id="PR00385">
    <property type="entry name" value="P450"/>
</dbReference>
<evidence type="ECO:0000256" key="2">
    <source>
        <dbReference type="RuleBase" id="RU000461"/>
    </source>
</evidence>
<evidence type="ECO:0000313" key="3">
    <source>
        <dbReference type="EMBL" id="OUC77350.1"/>
    </source>
</evidence>
<keyword evidence="2" id="KW-0349">Heme</keyword>
<dbReference type="Proteomes" id="UP000194761">
    <property type="component" value="Unassembled WGS sequence"/>
</dbReference>
<dbReference type="PANTHER" id="PTHR46696">
    <property type="entry name" value="P450, PUTATIVE (EUROFUNG)-RELATED"/>
    <property type="match status" value="1"/>
</dbReference>
<dbReference type="AlphaFoldDB" id="A0A243Q8F7"/>
<dbReference type="InterPro" id="IPR036396">
    <property type="entry name" value="Cyt_P450_sf"/>
</dbReference>
<reference evidence="3 4" key="1">
    <citation type="submission" date="2017-05" db="EMBL/GenBank/DDBJ databases">
        <title>Biotechnological potential of actinobacteria isolated from South African environments.</title>
        <authorList>
            <person name="Le Roes-Hill M."/>
            <person name="Prins A."/>
            <person name="Durrell K.A."/>
        </authorList>
    </citation>
    <scope>NUCLEOTIDE SEQUENCE [LARGE SCALE GENOMIC DNA]</scope>
    <source>
        <strain evidence="3">M26</strain>
    </source>
</reference>
<dbReference type="GO" id="GO:0004497">
    <property type="term" value="F:monooxygenase activity"/>
    <property type="evidence" value="ECO:0007669"/>
    <property type="project" value="UniProtKB-KW"/>
</dbReference>
<sequence>MLTLLGVPDEDSARLCALTDTAFSMTRHTPQEILDARGHLESYMAEMIGIRRRRPTDDLLGALVAERDREERLTEQQLISFAFLLVTAGYLSTSNAIASGFLTLLAHPEQFDRLRGDPELIVSAAEELLRVNPSAITGALLRVALEDVELGGVAIRAGEGVLPAIGSANHDALLFADPERVDILREGGSHLAFGHGIHRCLGAHMARMELQVALAVLLERLPSARLAVPGQELVWKDHPVSRGLVSLPVTW</sequence>
<dbReference type="PROSITE" id="PS00086">
    <property type="entry name" value="CYTOCHROME_P450"/>
    <property type="match status" value="1"/>
</dbReference>
<dbReference type="PANTHER" id="PTHR46696:SF1">
    <property type="entry name" value="CYTOCHROME P450 YJIB-RELATED"/>
    <property type="match status" value="1"/>
</dbReference>
<name>A0A243Q8F7_9ACTN</name>
<keyword evidence="2" id="KW-0503">Monooxygenase</keyword>
<dbReference type="Gene3D" id="1.10.630.10">
    <property type="entry name" value="Cytochrome P450"/>
    <property type="match status" value="1"/>
</dbReference>
<dbReference type="InterPro" id="IPR017972">
    <property type="entry name" value="Cyt_P450_CS"/>
</dbReference>
<dbReference type="GO" id="GO:0005506">
    <property type="term" value="F:iron ion binding"/>
    <property type="evidence" value="ECO:0007669"/>
    <property type="project" value="InterPro"/>
</dbReference>
<dbReference type="SUPFAM" id="SSF48264">
    <property type="entry name" value="Cytochrome P450"/>
    <property type="match status" value="1"/>
</dbReference>
<dbReference type="EMBL" id="NGFP01000459">
    <property type="protein sequence ID" value="OUC77350.1"/>
    <property type="molecule type" value="Genomic_DNA"/>
</dbReference>
<proteinExistence type="inferred from homology"/>
<dbReference type="InterPro" id="IPR001128">
    <property type="entry name" value="Cyt_P450"/>
</dbReference>
<dbReference type="GO" id="GO:0016705">
    <property type="term" value="F:oxidoreductase activity, acting on paired donors, with incorporation or reduction of molecular oxygen"/>
    <property type="evidence" value="ECO:0007669"/>
    <property type="project" value="InterPro"/>
</dbReference>
<organism evidence="3 4">
    <name type="scientific">Streptosporangium minutum</name>
    <dbReference type="NCBI Taxonomy" id="569862"/>
    <lineage>
        <taxon>Bacteria</taxon>
        <taxon>Bacillati</taxon>
        <taxon>Actinomycetota</taxon>
        <taxon>Actinomycetes</taxon>
        <taxon>Streptosporangiales</taxon>
        <taxon>Streptosporangiaceae</taxon>
        <taxon>Streptosporangium</taxon>
    </lineage>
</organism>
<gene>
    <name evidence="3" type="ORF">CA984_43550</name>
</gene>
<dbReference type="PRINTS" id="PR00359">
    <property type="entry name" value="BP450"/>
</dbReference>
<evidence type="ECO:0008006" key="5">
    <source>
        <dbReference type="Google" id="ProtNLM"/>
    </source>
</evidence>
<dbReference type="GO" id="GO:0020037">
    <property type="term" value="F:heme binding"/>
    <property type="evidence" value="ECO:0007669"/>
    <property type="project" value="InterPro"/>
</dbReference>
<comment type="similarity">
    <text evidence="1 2">Belongs to the cytochrome P450 family.</text>
</comment>
<keyword evidence="2" id="KW-0479">Metal-binding</keyword>
<accession>A0A243Q8F7</accession>